<dbReference type="PANTHER" id="PTHR10573:SF0">
    <property type="entry name" value="INTERLEUKIN-2 RECEPTOR SUBUNIT ALPHA"/>
    <property type="match status" value="1"/>
</dbReference>
<evidence type="ECO:0000256" key="11">
    <source>
        <dbReference type="ARBA" id="ARBA00023170"/>
    </source>
</evidence>
<keyword evidence="5" id="KW-0732">Signal</keyword>
<dbReference type="GO" id="GO:0006954">
    <property type="term" value="P:inflammatory response"/>
    <property type="evidence" value="ECO:0007669"/>
    <property type="project" value="TreeGrafter"/>
</dbReference>
<dbReference type="OrthoDB" id="9944172at2759"/>
<evidence type="ECO:0000256" key="8">
    <source>
        <dbReference type="ARBA" id="ARBA00022989"/>
    </source>
</evidence>
<evidence type="ECO:0000256" key="5">
    <source>
        <dbReference type="ARBA" id="ARBA00022729"/>
    </source>
</evidence>
<dbReference type="EMBL" id="VWZX01003204">
    <property type="protein sequence ID" value="NXI38130.1"/>
    <property type="molecule type" value="Genomic_DNA"/>
</dbReference>
<name>A0A7K9SQF0_9PICI</name>
<dbReference type="InterPro" id="IPR035976">
    <property type="entry name" value="Sushi/SCR/CCP_sf"/>
</dbReference>
<evidence type="ECO:0000256" key="2">
    <source>
        <dbReference type="ARBA" id="ARBA00004479"/>
    </source>
</evidence>
<keyword evidence="7" id="KW-0391">Immunity</keyword>
<dbReference type="Proteomes" id="UP000566440">
    <property type="component" value="Unassembled WGS sequence"/>
</dbReference>
<comment type="subcellular location">
    <subcellularLocation>
        <location evidence="2">Membrane</location>
        <topology evidence="2">Single-pass type I membrane protein</topology>
    </subcellularLocation>
</comment>
<dbReference type="AlphaFoldDB" id="A0A7K9SQF0"/>
<comment type="function">
    <text evidence="1">Receptor for interleukin-2. The receptor is involved in the regulation of immune tolerance by controlling regulatory T cells (TREGs) activity. TREGs suppress the activation and expansion of autoreactive T-cells.</text>
</comment>
<keyword evidence="17" id="KW-1185">Reference proteome</keyword>
<dbReference type="GO" id="GO:0002376">
    <property type="term" value="P:immune system process"/>
    <property type="evidence" value="ECO:0007669"/>
    <property type="project" value="UniProtKB-KW"/>
</dbReference>
<keyword evidence="11" id="KW-0675">Receptor</keyword>
<keyword evidence="12" id="KW-0325">Glycoprotein</keyword>
<keyword evidence="4" id="KW-0812">Transmembrane</keyword>
<evidence type="ECO:0000313" key="17">
    <source>
        <dbReference type="Proteomes" id="UP000566440"/>
    </source>
</evidence>
<dbReference type="SMART" id="SM00032">
    <property type="entry name" value="CCP"/>
    <property type="match status" value="2"/>
</dbReference>
<evidence type="ECO:0000256" key="4">
    <source>
        <dbReference type="ARBA" id="ARBA00022692"/>
    </source>
</evidence>
<evidence type="ECO:0000256" key="3">
    <source>
        <dbReference type="ARBA" id="ARBA00013445"/>
    </source>
</evidence>
<dbReference type="GO" id="GO:0019976">
    <property type="term" value="F:interleukin-2 binding"/>
    <property type="evidence" value="ECO:0007669"/>
    <property type="project" value="InterPro"/>
</dbReference>
<dbReference type="SUPFAM" id="SSF57535">
    <property type="entry name" value="Complement control module/SCR domain"/>
    <property type="match status" value="2"/>
</dbReference>
<keyword evidence="10 14" id="KW-1015">Disulfide bond</keyword>
<feature type="domain" description="Sushi" evidence="15">
    <location>
        <begin position="1"/>
        <end position="61"/>
    </location>
</feature>
<keyword evidence="8" id="KW-1133">Transmembrane helix</keyword>
<evidence type="ECO:0000256" key="13">
    <source>
        <dbReference type="ARBA" id="ARBA00025938"/>
    </source>
</evidence>
<accession>A0A7K9SQF0</accession>
<proteinExistence type="predicted"/>
<feature type="domain" description="Sushi" evidence="15">
    <location>
        <begin position="102"/>
        <end position="165"/>
    </location>
</feature>
<keyword evidence="9" id="KW-0472">Membrane</keyword>
<evidence type="ECO:0000256" key="12">
    <source>
        <dbReference type="ARBA" id="ARBA00023180"/>
    </source>
</evidence>
<reference evidence="16 17" key="1">
    <citation type="submission" date="2019-09" db="EMBL/GenBank/DDBJ databases">
        <title>Bird 10,000 Genomes (B10K) Project - Family phase.</title>
        <authorList>
            <person name="Zhang G."/>
        </authorList>
    </citation>
    <scope>NUCLEOTIDE SEQUENCE [LARGE SCALE GENOMIC DNA]</scope>
    <source>
        <strain evidence="16">B10K-DU-001-62</strain>
        <tissue evidence="16">Muscle</tissue>
    </source>
</reference>
<protein>
    <recommendedName>
        <fullName evidence="3">Interleukin-2 receptor subunit alpha</fullName>
    </recommendedName>
</protein>
<evidence type="ECO:0000259" key="15">
    <source>
        <dbReference type="PROSITE" id="PS50923"/>
    </source>
</evidence>
<keyword evidence="14" id="KW-0768">Sushi</keyword>
<dbReference type="CDD" id="cd00033">
    <property type="entry name" value="CCP"/>
    <property type="match status" value="2"/>
</dbReference>
<comment type="caution">
    <text evidence="14">Lacks conserved residue(s) required for the propagation of feature annotation.</text>
</comment>
<dbReference type="Pfam" id="PF00084">
    <property type="entry name" value="Sushi"/>
    <property type="match status" value="2"/>
</dbReference>
<feature type="disulfide bond" evidence="14">
    <location>
        <begin position="104"/>
        <end position="147"/>
    </location>
</feature>
<evidence type="ECO:0000256" key="9">
    <source>
        <dbReference type="ARBA" id="ARBA00023136"/>
    </source>
</evidence>
<dbReference type="GO" id="GO:0016020">
    <property type="term" value="C:membrane"/>
    <property type="evidence" value="ECO:0007669"/>
    <property type="project" value="UniProtKB-SubCell"/>
</dbReference>
<evidence type="ECO:0000256" key="7">
    <source>
        <dbReference type="ARBA" id="ARBA00022859"/>
    </source>
</evidence>
<dbReference type="PANTHER" id="PTHR10573">
    <property type="entry name" value="INTERLEUKIN-2 RECEPTOR ALPHA CHAIN"/>
    <property type="match status" value="1"/>
</dbReference>
<dbReference type="GO" id="GO:0004911">
    <property type="term" value="F:interleukin-2 receptor activity"/>
    <property type="evidence" value="ECO:0007669"/>
    <property type="project" value="InterPro"/>
</dbReference>
<comment type="subunit">
    <text evidence="13">Non-covalent dimer of an alpha and a beta subunit. IL2R exists in 3 different forms: a high affinity dimer, an intermediate affinity monomer (beta subunit), and a low affinity monomer (alpha subunit). The high and intermediate affinity forms also associate with a gamma subunit.</text>
</comment>
<keyword evidence="6" id="KW-0677">Repeat</keyword>
<dbReference type="PROSITE" id="PS50923">
    <property type="entry name" value="SUSHI"/>
    <property type="match status" value="2"/>
</dbReference>
<feature type="non-terminal residue" evidence="16">
    <location>
        <position position="1"/>
    </location>
</feature>
<evidence type="ECO:0000256" key="6">
    <source>
        <dbReference type="ARBA" id="ARBA00022737"/>
    </source>
</evidence>
<evidence type="ECO:0000256" key="1">
    <source>
        <dbReference type="ARBA" id="ARBA00002381"/>
    </source>
</evidence>
<gene>
    <name evidence="16" type="primary">Il2ra</name>
    <name evidence="16" type="ORF">GALDEA_R01570</name>
</gene>
<dbReference type="InterPro" id="IPR000436">
    <property type="entry name" value="Sushi_SCR_CCP_dom"/>
</dbReference>
<sequence length="167" mass="18916">CPPLPRIEFADVTAETYPVGTKLYYDCEEGYTRRSGQYSGIQCQSVKQGTSWVYEKFECIDEKMLSALAPMMDLDFIQTPEGKTESPALQKQENLPEFDQEGFCGPPKTIPHAFLDQDRQYQVGQVLHFRCQSGYTKQSPTSGTRTCKKENGIITWTDLDMRCSNGS</sequence>
<evidence type="ECO:0000256" key="10">
    <source>
        <dbReference type="ARBA" id="ARBA00023157"/>
    </source>
</evidence>
<dbReference type="Gene3D" id="2.10.70.10">
    <property type="entry name" value="Complement Module, domain 1"/>
    <property type="match status" value="2"/>
</dbReference>
<dbReference type="InterPro" id="IPR015486">
    <property type="entry name" value="IL-2_rcpt_alpha"/>
</dbReference>
<comment type="caution">
    <text evidence="16">The sequence shown here is derived from an EMBL/GenBank/DDBJ whole genome shotgun (WGS) entry which is preliminary data.</text>
</comment>
<evidence type="ECO:0000313" key="16">
    <source>
        <dbReference type="EMBL" id="NXI38130.1"/>
    </source>
</evidence>
<feature type="non-terminal residue" evidence="16">
    <location>
        <position position="167"/>
    </location>
</feature>
<evidence type="ECO:0000256" key="14">
    <source>
        <dbReference type="PROSITE-ProRule" id="PRU00302"/>
    </source>
</evidence>
<organism evidence="16 17">
    <name type="scientific">Galbula dea</name>
    <dbReference type="NCBI Taxonomy" id="1109041"/>
    <lineage>
        <taxon>Eukaryota</taxon>
        <taxon>Metazoa</taxon>
        <taxon>Chordata</taxon>
        <taxon>Craniata</taxon>
        <taxon>Vertebrata</taxon>
        <taxon>Euteleostomi</taxon>
        <taxon>Archelosauria</taxon>
        <taxon>Archosauria</taxon>
        <taxon>Dinosauria</taxon>
        <taxon>Saurischia</taxon>
        <taxon>Theropoda</taxon>
        <taxon>Coelurosauria</taxon>
        <taxon>Aves</taxon>
        <taxon>Neognathae</taxon>
        <taxon>Neoaves</taxon>
        <taxon>Telluraves</taxon>
        <taxon>Coraciimorphae</taxon>
        <taxon>Piciformes</taxon>
        <taxon>Galbulidae</taxon>
        <taxon>Galbula</taxon>
    </lineage>
</organism>